<protein>
    <submittedName>
        <fullName evidence="1">Uncharacterized protein</fullName>
    </submittedName>
</protein>
<sequence>MDPFHYWNRPLRGDPERTQALINTALRIAKELRQQRPCAPRRPVDLARWAELATVAARHRREAIFNHIDTGVVKPLRVRRYLDALQEAAMLAGWQDEALTIDRWNVTGTDMQTIADALFIDPLSKTGGAL</sequence>
<gene>
    <name evidence="1" type="ORF">EOD73_09465</name>
</gene>
<dbReference type="RefSeq" id="WP_127682745.1">
    <property type="nucleotide sequence ID" value="NZ_SACM01000002.1"/>
</dbReference>
<comment type="caution">
    <text evidence="1">The sequence shown here is derived from an EMBL/GenBank/DDBJ whole genome shotgun (WGS) entry which is preliminary data.</text>
</comment>
<dbReference type="Proteomes" id="UP000288587">
    <property type="component" value="Unassembled WGS sequence"/>
</dbReference>
<organism evidence="1 2">
    <name type="scientific">Inhella crocodyli</name>
    <dbReference type="NCBI Taxonomy" id="2499851"/>
    <lineage>
        <taxon>Bacteria</taxon>
        <taxon>Pseudomonadati</taxon>
        <taxon>Pseudomonadota</taxon>
        <taxon>Betaproteobacteria</taxon>
        <taxon>Burkholderiales</taxon>
        <taxon>Sphaerotilaceae</taxon>
        <taxon>Inhella</taxon>
    </lineage>
</organism>
<evidence type="ECO:0000313" key="2">
    <source>
        <dbReference type="Proteomes" id="UP000288587"/>
    </source>
</evidence>
<proteinExistence type="predicted"/>
<name>A0A3S2XW79_9BURK</name>
<keyword evidence="2" id="KW-1185">Reference proteome</keyword>
<dbReference type="EMBL" id="SACM01000002">
    <property type="protein sequence ID" value="RVT86250.1"/>
    <property type="molecule type" value="Genomic_DNA"/>
</dbReference>
<accession>A0A3S2XW79</accession>
<reference evidence="1 2" key="1">
    <citation type="submission" date="2019-01" db="EMBL/GenBank/DDBJ databases">
        <authorList>
            <person name="Chen W.-M."/>
        </authorList>
    </citation>
    <scope>NUCLEOTIDE SEQUENCE [LARGE SCALE GENOMIC DNA]</scope>
    <source>
        <strain evidence="1 2">CCP-18</strain>
    </source>
</reference>
<dbReference type="AlphaFoldDB" id="A0A3S2XW79"/>
<evidence type="ECO:0000313" key="1">
    <source>
        <dbReference type="EMBL" id="RVT86250.1"/>
    </source>
</evidence>